<organism evidence="3 4">
    <name type="scientific">Colletotrichum tofieldiae</name>
    <dbReference type="NCBI Taxonomy" id="708197"/>
    <lineage>
        <taxon>Eukaryota</taxon>
        <taxon>Fungi</taxon>
        <taxon>Dikarya</taxon>
        <taxon>Ascomycota</taxon>
        <taxon>Pezizomycotina</taxon>
        <taxon>Sordariomycetes</taxon>
        <taxon>Hypocreomycetidae</taxon>
        <taxon>Glomerellales</taxon>
        <taxon>Glomerellaceae</taxon>
        <taxon>Colletotrichum</taxon>
        <taxon>Colletotrichum spaethianum species complex</taxon>
    </lineage>
</organism>
<feature type="compositionally biased region" description="Basic and acidic residues" evidence="1">
    <location>
        <begin position="132"/>
        <end position="145"/>
    </location>
</feature>
<dbReference type="EMBL" id="LFIV01000156">
    <property type="protein sequence ID" value="KZL67075.1"/>
    <property type="molecule type" value="Genomic_DNA"/>
</dbReference>
<feature type="region of interest" description="Disordered" evidence="1">
    <location>
        <begin position="81"/>
        <end position="222"/>
    </location>
</feature>
<dbReference type="AlphaFoldDB" id="A0A166PRF2"/>
<feature type="non-terminal residue" evidence="3">
    <location>
        <position position="1"/>
    </location>
</feature>
<dbReference type="InterPro" id="IPR046497">
    <property type="entry name" value="DUF6590"/>
</dbReference>
<feature type="compositionally biased region" description="Gly residues" evidence="1">
    <location>
        <begin position="20"/>
        <end position="29"/>
    </location>
</feature>
<feature type="compositionally biased region" description="Polar residues" evidence="1">
    <location>
        <begin position="202"/>
        <end position="217"/>
    </location>
</feature>
<evidence type="ECO:0000313" key="3">
    <source>
        <dbReference type="EMBL" id="KZL67075.1"/>
    </source>
</evidence>
<feature type="domain" description="DUF6590" evidence="2">
    <location>
        <begin position="316"/>
        <end position="464"/>
    </location>
</feature>
<dbReference type="STRING" id="708197.A0A166PRF2"/>
<proteinExistence type="predicted"/>
<name>A0A166PRF2_9PEZI</name>
<feature type="region of interest" description="Disordered" evidence="1">
    <location>
        <begin position="236"/>
        <end position="306"/>
    </location>
</feature>
<feature type="region of interest" description="Disordered" evidence="1">
    <location>
        <begin position="1"/>
        <end position="32"/>
    </location>
</feature>
<feature type="compositionally biased region" description="Basic and acidic residues" evidence="1">
    <location>
        <begin position="192"/>
        <end position="201"/>
    </location>
</feature>
<feature type="compositionally biased region" description="Polar residues" evidence="1">
    <location>
        <begin position="85"/>
        <end position="98"/>
    </location>
</feature>
<feature type="compositionally biased region" description="Low complexity" evidence="1">
    <location>
        <begin position="113"/>
        <end position="127"/>
    </location>
</feature>
<keyword evidence="4" id="KW-1185">Reference proteome</keyword>
<dbReference type="PANTHER" id="PTHR35391:SF5">
    <property type="entry name" value="DUF6590 DOMAIN-CONTAINING PROTEIN"/>
    <property type="match status" value="1"/>
</dbReference>
<gene>
    <name evidence="3" type="ORF">CT0861_02321</name>
</gene>
<evidence type="ECO:0000256" key="1">
    <source>
        <dbReference type="SAM" id="MobiDB-lite"/>
    </source>
</evidence>
<accession>A0A166PRF2</accession>
<evidence type="ECO:0000259" key="2">
    <source>
        <dbReference type="Pfam" id="PF20233"/>
    </source>
</evidence>
<protein>
    <recommendedName>
        <fullName evidence="2">DUF6590 domain-containing protein</fullName>
    </recommendedName>
</protein>
<dbReference type="PANTHER" id="PTHR35391">
    <property type="entry name" value="C2H2-TYPE DOMAIN-CONTAINING PROTEIN-RELATED"/>
    <property type="match status" value="1"/>
</dbReference>
<comment type="caution">
    <text evidence="3">The sequence shown here is derived from an EMBL/GenBank/DDBJ whole genome shotgun (WGS) entry which is preliminary data.</text>
</comment>
<dbReference type="Proteomes" id="UP000076552">
    <property type="component" value="Unassembled WGS sequence"/>
</dbReference>
<reference evidence="3 4" key="1">
    <citation type="submission" date="2015-06" db="EMBL/GenBank/DDBJ databases">
        <title>Survival trade-offs in plant roots during colonization by closely related pathogenic and mutualistic fungi.</title>
        <authorList>
            <person name="Hacquard S."/>
            <person name="Kracher B."/>
            <person name="Hiruma K."/>
            <person name="Weinman A."/>
            <person name="Muench P."/>
            <person name="Garrido Oter R."/>
            <person name="Ver Loren van Themaat E."/>
            <person name="Dallerey J.-F."/>
            <person name="Damm U."/>
            <person name="Henrissat B."/>
            <person name="Lespinet O."/>
            <person name="Thon M."/>
            <person name="Kemen E."/>
            <person name="McHardy A.C."/>
            <person name="Schulze-Lefert P."/>
            <person name="O'Connell R.J."/>
        </authorList>
    </citation>
    <scope>NUCLEOTIDE SEQUENCE [LARGE SCALE GENOMIC DNA]</scope>
    <source>
        <strain evidence="3 4">0861</strain>
    </source>
</reference>
<dbReference type="Pfam" id="PF20233">
    <property type="entry name" value="DUF6590"/>
    <property type="match status" value="1"/>
</dbReference>
<evidence type="ECO:0000313" key="4">
    <source>
        <dbReference type="Proteomes" id="UP000076552"/>
    </source>
</evidence>
<sequence>LTHDAIMKSGKSSKSKSKSSGGGGGGGGSSAWSNWIWSPEYNKHYMYRTKNGQLEYYWQEAQATSQQHVETIPREQPNVEEMTNGFDNLSTSPSTADSDYSYAPQGEEGINASYTYPTSTTSYGNSSRSRKGKETAYESQPHDGEENPPEEPAPPLDPFWGAEQEAPQGYVPDPTAHQDQDFLPPQNNTEGLYHEHEDYTSTHDSGATSHSQDSGYGTTDVDDYDHNAILQEALTETYGKESQGGPSTEPAYGAYTDNEEDDGTRTPTGPKSSGPFYAPASHATSRTASYADPNHISGTIGTNEDLDPRYVVEPSHKFRPGSIFKVLWCEPSGTSLGGTPTISDRKPVQDRFGGSLFVGFRRFVVVANDDGHCTCVPILTYQGKACKKRGVKPQKHGMVYHSKPHRLLQNEPELGFPPVRAKLTVEGEKLDKASRVNYSKLVTVEHNVKVFFIGHISPEAMDDFAGAVDTCWERKTHSHRRSKR</sequence>